<sequence length="125" mass="13420">MKKFVLLVILLILLSGCVNGDRYNFSGSSENWDVFYVVDVSNGTSQKRSGTIKYVGEGSAPEAIDYKIEANAGGSEGTGVTLTDGVVDAASSICEGCAVIQKDEKIEVEIKWDGQTENFILTTDK</sequence>
<evidence type="ECO:0000313" key="3">
    <source>
        <dbReference type="Proteomes" id="UP000514716"/>
    </source>
</evidence>
<organism evidence="2 3">
    <name type="scientific">Planococcus maritimus</name>
    <dbReference type="NCBI Taxonomy" id="192421"/>
    <lineage>
        <taxon>Bacteria</taxon>
        <taxon>Bacillati</taxon>
        <taxon>Bacillota</taxon>
        <taxon>Bacilli</taxon>
        <taxon>Bacillales</taxon>
        <taxon>Caryophanaceae</taxon>
        <taxon>Planococcus</taxon>
    </lineage>
</organism>
<dbReference type="EMBL" id="CP059540">
    <property type="protein sequence ID" value="QMT17326.1"/>
    <property type="molecule type" value="Genomic_DNA"/>
</dbReference>
<name>A0A7D7MIM8_PLAMR</name>
<dbReference type="AlphaFoldDB" id="A0A7D7MIM8"/>
<feature type="signal peptide" evidence="1">
    <location>
        <begin position="1"/>
        <end position="20"/>
    </location>
</feature>
<accession>A0A7D7MIM8</accession>
<keyword evidence="3" id="KW-1185">Reference proteome</keyword>
<protein>
    <recommendedName>
        <fullName evidence="4">Lipoprotein</fullName>
    </recommendedName>
</protein>
<gene>
    <name evidence="2" type="ORF">H1Q58_15450</name>
</gene>
<evidence type="ECO:0008006" key="4">
    <source>
        <dbReference type="Google" id="ProtNLM"/>
    </source>
</evidence>
<evidence type="ECO:0000256" key="1">
    <source>
        <dbReference type="SAM" id="SignalP"/>
    </source>
</evidence>
<feature type="chain" id="PRO_5028054637" description="Lipoprotein" evidence="1">
    <location>
        <begin position="21"/>
        <end position="125"/>
    </location>
</feature>
<dbReference type="Proteomes" id="UP000514716">
    <property type="component" value="Chromosome"/>
</dbReference>
<dbReference type="PROSITE" id="PS51257">
    <property type="entry name" value="PROKAR_LIPOPROTEIN"/>
    <property type="match status" value="1"/>
</dbReference>
<dbReference type="KEGG" id="pdec:H1Q58_15450"/>
<evidence type="ECO:0000313" key="2">
    <source>
        <dbReference type="EMBL" id="QMT17326.1"/>
    </source>
</evidence>
<reference evidence="2 3" key="1">
    <citation type="submission" date="2020-07" db="EMBL/GenBank/DDBJ databases">
        <title>Screening of a cold-adapted Planococcus bacterium producing protease in traditional shrimp paste and protease identification by genome sequencing.</title>
        <authorList>
            <person name="Gao R."/>
            <person name="Leng W."/>
            <person name="Chu Q."/>
            <person name="Wu X."/>
            <person name="Liu H."/>
            <person name="Li X."/>
        </authorList>
    </citation>
    <scope>NUCLEOTIDE SEQUENCE [LARGE SCALE GENOMIC DNA]</scope>
    <source>
        <strain evidence="2 3">XJ11</strain>
    </source>
</reference>
<keyword evidence="1" id="KW-0732">Signal</keyword>
<dbReference type="RefSeq" id="WP_182092027.1">
    <property type="nucleotide sequence ID" value="NZ_CP059540.1"/>
</dbReference>
<proteinExistence type="predicted"/>